<name>B7PJ57_IXOSC</name>
<dbReference type="HOGENOM" id="CLU_001570_5_2_1"/>
<feature type="transmembrane region" description="Helical" evidence="15">
    <location>
        <begin position="181"/>
        <end position="208"/>
    </location>
</feature>
<dbReference type="PRINTS" id="PR00385">
    <property type="entry name" value="P450"/>
</dbReference>
<dbReference type="GO" id="GO:0016712">
    <property type="term" value="F:oxidoreductase activity, acting on paired donors, with incorporation or reduction of molecular oxygen, reduced flavin or flavoprotein as one donor, and incorporation of one atom of oxygen"/>
    <property type="evidence" value="ECO:0007669"/>
    <property type="project" value="UniProtKB-EC"/>
</dbReference>
<keyword evidence="5 13" id="KW-0349">Heme</keyword>
<dbReference type="OrthoDB" id="2789670at2759"/>
<dbReference type="Proteomes" id="UP000001555">
    <property type="component" value="Unassembled WGS sequence"/>
</dbReference>
<evidence type="ECO:0000256" key="4">
    <source>
        <dbReference type="ARBA" id="ARBA00010617"/>
    </source>
</evidence>
<proteinExistence type="inferred from homology"/>
<organism>
    <name type="scientific">Ixodes scapularis</name>
    <name type="common">Black-legged tick</name>
    <name type="synonym">Deer tick</name>
    <dbReference type="NCBI Taxonomy" id="6945"/>
    <lineage>
        <taxon>Eukaryota</taxon>
        <taxon>Metazoa</taxon>
        <taxon>Ecdysozoa</taxon>
        <taxon>Arthropoda</taxon>
        <taxon>Chelicerata</taxon>
        <taxon>Arachnida</taxon>
        <taxon>Acari</taxon>
        <taxon>Parasitiformes</taxon>
        <taxon>Ixodida</taxon>
        <taxon>Ixodoidea</taxon>
        <taxon>Ixodidae</taxon>
        <taxon>Ixodinae</taxon>
        <taxon>Ixodes</taxon>
    </lineage>
</organism>
<dbReference type="EMBL" id="ABJB010617608">
    <property type="status" value="NOT_ANNOTATED_CDS"/>
    <property type="molecule type" value="Genomic_DNA"/>
</dbReference>
<keyword evidence="10 13" id="KW-0408">Iron</keyword>
<keyword evidence="15" id="KW-1133">Transmembrane helix</keyword>
<dbReference type="Pfam" id="PF00067">
    <property type="entry name" value="p450"/>
    <property type="match status" value="1"/>
</dbReference>
<dbReference type="EMBL" id="DS724423">
    <property type="protein sequence ID" value="EEC06629.1"/>
    <property type="molecule type" value="Genomic_DNA"/>
</dbReference>
<evidence type="ECO:0000313" key="17">
    <source>
        <dbReference type="EnsemblMetazoa" id="ISCW004132-PA"/>
    </source>
</evidence>
<dbReference type="EC" id="1.14.14.1" evidence="16"/>
<dbReference type="InterPro" id="IPR001128">
    <property type="entry name" value="Cyt_P450"/>
</dbReference>
<dbReference type="GO" id="GO:0005789">
    <property type="term" value="C:endoplasmic reticulum membrane"/>
    <property type="evidence" value="ECO:0007669"/>
    <property type="project" value="UniProtKB-SubCell"/>
</dbReference>
<dbReference type="AlphaFoldDB" id="B7PJ57"/>
<feature type="binding site" description="axial binding residue" evidence="13">
    <location>
        <position position="328"/>
    </location>
    <ligand>
        <name>heme</name>
        <dbReference type="ChEBI" id="CHEBI:30413"/>
    </ligand>
    <ligandPart>
        <name>Fe</name>
        <dbReference type="ChEBI" id="CHEBI:18248"/>
    </ligandPart>
</feature>
<evidence type="ECO:0000256" key="3">
    <source>
        <dbReference type="ARBA" id="ARBA00004406"/>
    </source>
</evidence>
<dbReference type="GO" id="GO:0020037">
    <property type="term" value="F:heme binding"/>
    <property type="evidence" value="ECO:0007669"/>
    <property type="project" value="InterPro"/>
</dbReference>
<dbReference type="SUPFAM" id="SSF48264">
    <property type="entry name" value="Cytochrome P450"/>
    <property type="match status" value="1"/>
</dbReference>
<dbReference type="EnsemblMetazoa" id="ISCW004132-RA">
    <property type="protein sequence ID" value="ISCW004132-PA"/>
    <property type="gene ID" value="ISCW004132"/>
</dbReference>
<evidence type="ECO:0000256" key="12">
    <source>
        <dbReference type="ARBA" id="ARBA00023136"/>
    </source>
</evidence>
<evidence type="ECO:0000256" key="13">
    <source>
        <dbReference type="PIRSR" id="PIRSR602401-1"/>
    </source>
</evidence>
<keyword evidence="18" id="KW-1185">Reference proteome</keyword>
<keyword evidence="9 14" id="KW-0560">Oxidoreductase</keyword>
<evidence type="ECO:0000256" key="2">
    <source>
        <dbReference type="ARBA" id="ARBA00004174"/>
    </source>
</evidence>
<dbReference type="PROSITE" id="PS00086">
    <property type="entry name" value="CYTOCHROME_P450"/>
    <property type="match status" value="1"/>
</dbReference>
<dbReference type="VEuPathDB" id="VectorBase:ISCI004132"/>
<keyword evidence="8" id="KW-0492">Microsome</keyword>
<reference evidence="16 18" key="1">
    <citation type="submission" date="2008-03" db="EMBL/GenBank/DDBJ databases">
        <title>Annotation of Ixodes scapularis.</title>
        <authorList>
            <consortium name="Ixodes scapularis Genome Project Consortium"/>
            <person name="Caler E."/>
            <person name="Hannick L.I."/>
            <person name="Bidwell S."/>
            <person name="Joardar V."/>
            <person name="Thiagarajan M."/>
            <person name="Amedeo P."/>
            <person name="Galinsky K.J."/>
            <person name="Schobel S."/>
            <person name="Inman J."/>
            <person name="Hostetler J."/>
            <person name="Miller J."/>
            <person name="Hammond M."/>
            <person name="Megy K."/>
            <person name="Lawson D."/>
            <person name="Kodira C."/>
            <person name="Sutton G."/>
            <person name="Meyer J."/>
            <person name="Hill C.A."/>
            <person name="Birren B."/>
            <person name="Nene V."/>
            <person name="Collins F."/>
            <person name="Alarcon-Chaidez F."/>
            <person name="Wikel S."/>
            <person name="Strausberg R."/>
        </authorList>
    </citation>
    <scope>NUCLEOTIDE SEQUENCE [LARGE SCALE GENOMIC DNA]</scope>
    <source>
        <strain evidence="18">Wikel</strain>
        <strain evidence="16">Wikel colony</strain>
    </source>
</reference>
<evidence type="ECO:0000256" key="15">
    <source>
        <dbReference type="SAM" id="Phobius"/>
    </source>
</evidence>
<evidence type="ECO:0000256" key="9">
    <source>
        <dbReference type="ARBA" id="ARBA00023002"/>
    </source>
</evidence>
<gene>
    <name evidence="16" type="ORF">IscW_ISCW004132</name>
</gene>
<evidence type="ECO:0000256" key="6">
    <source>
        <dbReference type="ARBA" id="ARBA00022723"/>
    </source>
</evidence>
<evidence type="ECO:0000256" key="8">
    <source>
        <dbReference type="ARBA" id="ARBA00022848"/>
    </source>
</evidence>
<dbReference type="VEuPathDB" id="VectorBase:ISCP_029001"/>
<dbReference type="VEuPathDB" id="VectorBase:ISCW004132"/>
<protein>
    <submittedName>
        <fullName evidence="16 17">Cytochrome P450, putative</fullName>
        <ecNumber evidence="16">1.14.14.1</ecNumber>
    </submittedName>
</protein>
<dbReference type="Gene3D" id="1.10.630.10">
    <property type="entry name" value="Cytochrome P450"/>
    <property type="match status" value="1"/>
</dbReference>
<keyword evidence="7" id="KW-0256">Endoplasmic reticulum</keyword>
<dbReference type="InterPro" id="IPR017972">
    <property type="entry name" value="Cyt_P450_CS"/>
</dbReference>
<dbReference type="InterPro" id="IPR050476">
    <property type="entry name" value="Insect_CytP450_Detox"/>
</dbReference>
<comment type="cofactor">
    <cofactor evidence="1 13">
        <name>heme</name>
        <dbReference type="ChEBI" id="CHEBI:30413"/>
    </cofactor>
</comment>
<keyword evidence="11 14" id="KW-0503">Monooxygenase</keyword>
<comment type="subcellular location">
    <subcellularLocation>
        <location evidence="3">Endoplasmic reticulum membrane</location>
        <topology evidence="3">Peripheral membrane protein</topology>
    </subcellularLocation>
    <subcellularLocation>
        <location evidence="2">Microsome membrane</location>
        <topology evidence="2">Peripheral membrane protein</topology>
    </subcellularLocation>
</comment>
<evidence type="ECO:0000313" key="16">
    <source>
        <dbReference type="EMBL" id="EEC06629.1"/>
    </source>
</evidence>
<evidence type="ECO:0000256" key="11">
    <source>
        <dbReference type="ARBA" id="ARBA00023033"/>
    </source>
</evidence>
<accession>B7PJ57</accession>
<dbReference type="InterPro" id="IPR036396">
    <property type="entry name" value="Cyt_P450_sf"/>
</dbReference>
<keyword evidence="6 13" id="KW-0479">Metal-binding</keyword>
<comment type="similarity">
    <text evidence="4 14">Belongs to the cytochrome P450 family.</text>
</comment>
<evidence type="ECO:0000256" key="10">
    <source>
        <dbReference type="ARBA" id="ARBA00023004"/>
    </source>
</evidence>
<dbReference type="InParanoid" id="B7PJ57"/>
<evidence type="ECO:0000256" key="1">
    <source>
        <dbReference type="ARBA" id="ARBA00001971"/>
    </source>
</evidence>
<dbReference type="FunFam" id="1.10.630.10:FF:000182">
    <property type="entry name" value="Cytochrome P450 3A4"/>
    <property type="match status" value="1"/>
</dbReference>
<dbReference type="FunCoup" id="B7PJ57">
    <property type="interactions" value="284"/>
</dbReference>
<evidence type="ECO:0000256" key="14">
    <source>
        <dbReference type="RuleBase" id="RU000461"/>
    </source>
</evidence>
<evidence type="ECO:0000313" key="18">
    <source>
        <dbReference type="Proteomes" id="UP000001555"/>
    </source>
</evidence>
<evidence type="ECO:0000256" key="7">
    <source>
        <dbReference type="ARBA" id="ARBA00022824"/>
    </source>
</evidence>
<keyword evidence="15" id="KW-0812">Transmembrane</keyword>
<dbReference type="InterPro" id="IPR002401">
    <property type="entry name" value="Cyt_P450_E_grp-I"/>
</dbReference>
<keyword evidence="12 15" id="KW-0472">Membrane</keyword>
<sequence length="385" mass="44007">MLAGDEWKKMRTLLNPAFSAAKMRLMMQTINKSADVFVDILTESSQKGAVLEMYKVAQGLSLDVIAKCALAWQVDCQRNPDDPLLKELQNIFRNTSNVGARISFWFPALKHVIEILHKKWQFMVTQENIIANLRNVISLRRRGQAPSVPDLLQLMLNCQSDASNAKDHTDQKNLLLEDRMLIANCFIFILGGLETTSLALAYTLFLLAKHPEEQDRLFQELTDMFPGNQELSSDDLRKLKRLDIVFKESLRLYPPTVAFVSRTCRRDITVMGQFIPSGTSVTVPVWHLHHDADYWPDPFKFDPERFSEGQERHPPEAYAPFGLGPRACIGSRLAMLELKATLVKVVRRFKILLCEETQDPPKIRIPLSLTLPENGIRLKLERRVP</sequence>
<dbReference type="GO" id="GO:0005506">
    <property type="term" value="F:iron ion binding"/>
    <property type="evidence" value="ECO:0007669"/>
    <property type="project" value="InterPro"/>
</dbReference>
<dbReference type="PANTHER" id="PTHR24292:SF102">
    <property type="entry name" value="CYTOCHROME P450 FAMILY-RELATED"/>
    <property type="match status" value="1"/>
</dbReference>
<evidence type="ECO:0000256" key="5">
    <source>
        <dbReference type="ARBA" id="ARBA00022617"/>
    </source>
</evidence>
<dbReference type="CDD" id="cd11055">
    <property type="entry name" value="CYP3A-like"/>
    <property type="match status" value="1"/>
</dbReference>
<reference evidence="17" key="2">
    <citation type="submission" date="2020-05" db="UniProtKB">
        <authorList>
            <consortium name="EnsemblMetazoa"/>
        </authorList>
    </citation>
    <scope>IDENTIFICATION</scope>
    <source>
        <strain evidence="17">wikel</strain>
    </source>
</reference>
<dbReference type="PaxDb" id="6945-B7PJ57"/>
<dbReference type="PRINTS" id="PR00463">
    <property type="entry name" value="EP450I"/>
</dbReference>
<dbReference type="PANTHER" id="PTHR24292">
    <property type="entry name" value="CYTOCHROME P450"/>
    <property type="match status" value="1"/>
</dbReference>